<feature type="domain" description="Isochorismatase-like" evidence="2">
    <location>
        <begin position="24"/>
        <end position="189"/>
    </location>
</feature>
<dbReference type="InterPro" id="IPR000868">
    <property type="entry name" value="Isochorismatase-like_dom"/>
</dbReference>
<dbReference type="AlphaFoldDB" id="A0A1H4QZM7"/>
<evidence type="ECO:0000313" key="4">
    <source>
        <dbReference type="Proteomes" id="UP000182652"/>
    </source>
</evidence>
<organism evidence="3 4">
    <name type="scientific">Arthrobacter woluwensis</name>
    <dbReference type="NCBI Taxonomy" id="156980"/>
    <lineage>
        <taxon>Bacteria</taxon>
        <taxon>Bacillati</taxon>
        <taxon>Actinomycetota</taxon>
        <taxon>Actinomycetes</taxon>
        <taxon>Micrococcales</taxon>
        <taxon>Micrococcaceae</taxon>
        <taxon>Arthrobacter</taxon>
    </lineage>
</organism>
<name>A0A1H4QZM7_9MICC</name>
<dbReference type="EMBL" id="FNSN01000003">
    <property type="protein sequence ID" value="SEC25083.1"/>
    <property type="molecule type" value="Genomic_DNA"/>
</dbReference>
<dbReference type="CDD" id="cd01014">
    <property type="entry name" value="nicotinamidase_related"/>
    <property type="match status" value="1"/>
</dbReference>
<keyword evidence="1" id="KW-0378">Hydrolase</keyword>
<proteinExistence type="predicted"/>
<gene>
    <name evidence="3" type="ORF">SAMN04489745_2430</name>
</gene>
<evidence type="ECO:0000313" key="3">
    <source>
        <dbReference type="EMBL" id="SEC25083.1"/>
    </source>
</evidence>
<accession>A0A1H4QZM7</accession>
<sequence>MTSATLRELGHETTTPADLSRATVILVDYQNTYTRGVMELDGWEAALQEASALLERARAAGSTILHVVHDGGAGSPYDLKQEVGRIHPAVAPREGEEVVVKTAPNSFVGTRLGELVDAAGWNDVVIAGFMTHMCVTFTAEGALLRGNAPTVVARACATRSLPSVAGPVTSEELHRAALATIGDVYGVVVEGAADLPAGAAGDQAPSA</sequence>
<dbReference type="GO" id="GO:0016787">
    <property type="term" value="F:hydrolase activity"/>
    <property type="evidence" value="ECO:0007669"/>
    <property type="project" value="UniProtKB-KW"/>
</dbReference>
<dbReference type="InterPro" id="IPR036380">
    <property type="entry name" value="Isochorismatase-like_sf"/>
</dbReference>
<dbReference type="RefSeq" id="WP_066215567.1">
    <property type="nucleotide sequence ID" value="NZ_FNSN01000003.1"/>
</dbReference>
<protein>
    <submittedName>
        <fullName evidence="3">Nicotinamidase-related amidase</fullName>
    </submittedName>
</protein>
<evidence type="ECO:0000259" key="2">
    <source>
        <dbReference type="Pfam" id="PF00857"/>
    </source>
</evidence>
<dbReference type="Proteomes" id="UP000182652">
    <property type="component" value="Unassembled WGS sequence"/>
</dbReference>
<dbReference type="Pfam" id="PF00857">
    <property type="entry name" value="Isochorismatase"/>
    <property type="match status" value="1"/>
</dbReference>
<reference evidence="3 4" key="1">
    <citation type="submission" date="2016-10" db="EMBL/GenBank/DDBJ databases">
        <authorList>
            <person name="de Groot N.N."/>
        </authorList>
    </citation>
    <scope>NUCLEOTIDE SEQUENCE [LARGE SCALE GENOMIC DNA]</scope>
    <source>
        <strain evidence="3 4">DSM 10495</strain>
    </source>
</reference>
<dbReference type="PANTHER" id="PTHR43540">
    <property type="entry name" value="PEROXYUREIDOACRYLATE/UREIDOACRYLATE AMIDOHYDROLASE-RELATED"/>
    <property type="match status" value="1"/>
</dbReference>
<dbReference type="PANTHER" id="PTHR43540:SF15">
    <property type="entry name" value="BLR5631 PROTEIN"/>
    <property type="match status" value="1"/>
</dbReference>
<dbReference type="InterPro" id="IPR050272">
    <property type="entry name" value="Isochorismatase-like_hydrls"/>
</dbReference>
<dbReference type="Gene3D" id="3.40.50.850">
    <property type="entry name" value="Isochorismatase-like"/>
    <property type="match status" value="1"/>
</dbReference>
<keyword evidence="4" id="KW-1185">Reference proteome</keyword>
<dbReference type="SUPFAM" id="SSF52499">
    <property type="entry name" value="Isochorismatase-like hydrolases"/>
    <property type="match status" value="1"/>
</dbReference>
<evidence type="ECO:0000256" key="1">
    <source>
        <dbReference type="ARBA" id="ARBA00022801"/>
    </source>
</evidence>
<dbReference type="STRING" id="156980.SAMN04489745_2430"/>